<evidence type="ECO:0000256" key="3">
    <source>
        <dbReference type="ARBA" id="ARBA00022729"/>
    </source>
</evidence>
<proteinExistence type="predicted"/>
<protein>
    <recommendedName>
        <fullName evidence="6">Zinc metalloproteinase</fullName>
    </recommendedName>
</protein>
<evidence type="ECO:0000256" key="1">
    <source>
        <dbReference type="ARBA" id="ARBA00004613"/>
    </source>
</evidence>
<feature type="binding site" evidence="7">
    <location>
        <position position="141"/>
    </location>
    <ligand>
        <name>Zn(2+)</name>
        <dbReference type="ChEBI" id="CHEBI:29105"/>
        <note>catalytic</note>
    </ligand>
</feature>
<evidence type="ECO:0000256" key="6">
    <source>
        <dbReference type="PIRNR" id="PIRNR036365"/>
    </source>
</evidence>
<evidence type="ECO:0000256" key="4">
    <source>
        <dbReference type="ARBA" id="ARBA00023157"/>
    </source>
</evidence>
<name>A0A0N5BN25_STREA</name>
<keyword evidence="7 8" id="KW-0482">Metalloprotease</keyword>
<dbReference type="PANTHER" id="PTHR10127:SF802">
    <property type="entry name" value="ZINC METALLOPROTEINASE NAS-10"/>
    <property type="match status" value="1"/>
</dbReference>
<dbReference type="SUPFAM" id="SSF55486">
    <property type="entry name" value="Metalloproteases ('zincins'), catalytic domain"/>
    <property type="match status" value="1"/>
</dbReference>
<keyword evidence="2 6" id="KW-0964">Secreted</keyword>
<dbReference type="GO" id="GO:0004222">
    <property type="term" value="F:metalloendopeptidase activity"/>
    <property type="evidence" value="ECO:0007669"/>
    <property type="project" value="UniProtKB-UniRule"/>
</dbReference>
<dbReference type="GO" id="GO:0006508">
    <property type="term" value="P:proteolysis"/>
    <property type="evidence" value="ECO:0007669"/>
    <property type="project" value="UniProtKB-KW"/>
</dbReference>
<dbReference type="Proteomes" id="UP000046392">
    <property type="component" value="Unplaced"/>
</dbReference>
<dbReference type="InterPro" id="IPR034035">
    <property type="entry name" value="Astacin-like_dom"/>
</dbReference>
<keyword evidence="7 8" id="KW-0479">Metal-binding</keyword>
<evidence type="ECO:0000256" key="7">
    <source>
        <dbReference type="PROSITE-ProRule" id="PRU01211"/>
    </source>
</evidence>
<keyword evidence="7 8" id="KW-0645">Protease</keyword>
<evidence type="ECO:0000259" key="9">
    <source>
        <dbReference type="PROSITE" id="PS51864"/>
    </source>
</evidence>
<evidence type="ECO:0000256" key="5">
    <source>
        <dbReference type="ARBA" id="ARBA00023180"/>
    </source>
</evidence>
<comment type="subcellular location">
    <subcellularLocation>
        <location evidence="1 6">Secreted</location>
    </subcellularLocation>
</comment>
<dbReference type="GO" id="GO:0005576">
    <property type="term" value="C:extracellular region"/>
    <property type="evidence" value="ECO:0007669"/>
    <property type="project" value="UniProtKB-SubCell"/>
</dbReference>
<dbReference type="InterPro" id="IPR006026">
    <property type="entry name" value="Peptidase_Metallo"/>
</dbReference>
<dbReference type="GO" id="GO:0018996">
    <property type="term" value="P:molting cycle, collagen and cuticulin-based cuticle"/>
    <property type="evidence" value="ECO:0007669"/>
    <property type="project" value="InterPro"/>
</dbReference>
<evidence type="ECO:0000313" key="10">
    <source>
        <dbReference type="Proteomes" id="UP000046392"/>
    </source>
</evidence>
<evidence type="ECO:0000313" key="11">
    <source>
        <dbReference type="WBParaSite" id="SPAL_0000730500.1"/>
    </source>
</evidence>
<sequence>MNFFIKLFLFSQCILEVIANNEGTFKANDNIESYGIRVKKSILNNMKRKWTFPIHYRIRGDVNKKTVETALEIIQRETCITFKETVNFTKGGLYYVNGSSICASYVGKVSNDKPQDIILGKICNKVTTAIHETCHALGLIHEMTRHDRDSYVNVKYANIQPRVAVNFDSFNLTMASSYGLKYDFGSVMHYDRFAASKNGQFTMEPRNEIYLKTIGQSTRFGFNDAKQLNIHYCSDRCPEPKLKCKMNGYPNPNDCTVCKCPEFYTGTLCTKLKPSDKECGRRRFLKTRRTDQNLIVNGVKTCYIQITAPKGRKVRLYIEKTDLLYSFVCNPGHGLEVKFLNDKSVSGAMICGKNYGKIIISENNVVAMKYIGLTQNSEIKIRYSDVAK</sequence>
<dbReference type="SMART" id="SM00235">
    <property type="entry name" value="ZnMc"/>
    <property type="match status" value="1"/>
</dbReference>
<feature type="domain" description="Peptidase M12A" evidence="9">
    <location>
        <begin position="40"/>
        <end position="234"/>
    </location>
</feature>
<dbReference type="PROSITE" id="PS51864">
    <property type="entry name" value="ASTACIN"/>
    <property type="match status" value="1"/>
</dbReference>
<dbReference type="CDD" id="cd04280">
    <property type="entry name" value="ZnMc_astacin_like"/>
    <property type="match status" value="1"/>
</dbReference>
<comment type="cofactor">
    <cofactor evidence="7 8">
        <name>Zn(2+)</name>
        <dbReference type="ChEBI" id="CHEBI:29105"/>
    </cofactor>
    <text evidence="7 8">Binds 1 zinc ion per subunit.</text>
</comment>
<keyword evidence="5" id="KW-0325">Glycoprotein</keyword>
<evidence type="ECO:0000256" key="8">
    <source>
        <dbReference type="RuleBase" id="RU361183"/>
    </source>
</evidence>
<keyword evidence="10" id="KW-1185">Reference proteome</keyword>
<feature type="active site" evidence="7">
    <location>
        <position position="132"/>
    </location>
</feature>
<dbReference type="InterPro" id="IPR001506">
    <property type="entry name" value="Peptidase_M12A"/>
</dbReference>
<keyword evidence="3 6" id="KW-0732">Signal</keyword>
<reference evidence="11" key="1">
    <citation type="submission" date="2017-02" db="UniProtKB">
        <authorList>
            <consortium name="WormBaseParasite"/>
        </authorList>
    </citation>
    <scope>IDENTIFICATION</scope>
</reference>
<comment type="caution">
    <text evidence="7">Lacks conserved residue(s) required for the propagation of feature annotation.</text>
</comment>
<organism evidence="10 11">
    <name type="scientific">Strongyloides papillosus</name>
    <name type="common">Intestinal threadworm</name>
    <dbReference type="NCBI Taxonomy" id="174720"/>
    <lineage>
        <taxon>Eukaryota</taxon>
        <taxon>Metazoa</taxon>
        <taxon>Ecdysozoa</taxon>
        <taxon>Nematoda</taxon>
        <taxon>Chromadorea</taxon>
        <taxon>Rhabditida</taxon>
        <taxon>Tylenchina</taxon>
        <taxon>Panagrolaimomorpha</taxon>
        <taxon>Strongyloidoidea</taxon>
        <taxon>Strongyloididae</taxon>
        <taxon>Strongyloides</taxon>
    </lineage>
</organism>
<dbReference type="InterPro" id="IPR017050">
    <property type="entry name" value="Metallopeptidase_nem"/>
</dbReference>
<dbReference type="WBParaSite" id="SPAL_0000730500.1">
    <property type="protein sequence ID" value="SPAL_0000730500.1"/>
    <property type="gene ID" value="SPAL_0000730500"/>
</dbReference>
<dbReference type="PIRSF" id="PIRSF036365">
    <property type="entry name" value="Astacin_nematoda"/>
    <property type="match status" value="1"/>
</dbReference>
<feature type="chain" id="PRO_5005733428" description="Zinc metalloproteinase" evidence="6 8">
    <location>
        <begin position="20"/>
        <end position="388"/>
    </location>
</feature>
<dbReference type="Gene3D" id="3.40.390.10">
    <property type="entry name" value="Collagenase (Catalytic Domain)"/>
    <property type="match status" value="1"/>
</dbReference>
<dbReference type="GO" id="GO:0008270">
    <property type="term" value="F:zinc ion binding"/>
    <property type="evidence" value="ECO:0007669"/>
    <property type="project" value="UniProtKB-UniRule"/>
</dbReference>
<dbReference type="Pfam" id="PF01400">
    <property type="entry name" value="Astacin"/>
    <property type="match status" value="1"/>
</dbReference>
<keyword evidence="7 8" id="KW-0378">Hydrolase</keyword>
<keyword evidence="7 8" id="KW-0862">Zinc</keyword>
<feature type="binding site" evidence="7">
    <location>
        <position position="135"/>
    </location>
    <ligand>
        <name>Zn(2+)</name>
        <dbReference type="ChEBI" id="CHEBI:29105"/>
        <note>catalytic</note>
    </ligand>
</feature>
<dbReference type="PRINTS" id="PR00480">
    <property type="entry name" value="ASTACIN"/>
</dbReference>
<evidence type="ECO:0000256" key="2">
    <source>
        <dbReference type="ARBA" id="ARBA00022525"/>
    </source>
</evidence>
<feature type="signal peptide" evidence="6 8">
    <location>
        <begin position="1"/>
        <end position="19"/>
    </location>
</feature>
<dbReference type="PANTHER" id="PTHR10127">
    <property type="entry name" value="DISCOIDIN, CUB, EGF, LAMININ , AND ZINC METALLOPROTEASE DOMAIN CONTAINING"/>
    <property type="match status" value="1"/>
</dbReference>
<dbReference type="InterPro" id="IPR024079">
    <property type="entry name" value="MetalloPept_cat_dom_sf"/>
</dbReference>
<feature type="binding site" evidence="7">
    <location>
        <position position="131"/>
    </location>
    <ligand>
        <name>Zn(2+)</name>
        <dbReference type="ChEBI" id="CHEBI:29105"/>
        <note>catalytic</note>
    </ligand>
</feature>
<accession>A0A0N5BN25</accession>
<dbReference type="AlphaFoldDB" id="A0A0N5BN25"/>
<keyword evidence="4" id="KW-1015">Disulfide bond</keyword>